<dbReference type="RefSeq" id="WP_074474661.1">
    <property type="nucleotide sequence ID" value="NZ_FMCT01000005.1"/>
</dbReference>
<name>A0A1C4XU83_9ACTN</name>
<protein>
    <submittedName>
        <fullName evidence="1">DivIVA domain-containing protein</fullName>
    </submittedName>
</protein>
<gene>
    <name evidence="1" type="ORF">GA0070563_105164</name>
</gene>
<proteinExistence type="predicted"/>
<organism evidence="1 2">
    <name type="scientific">Micromonospora carbonacea</name>
    <dbReference type="NCBI Taxonomy" id="47853"/>
    <lineage>
        <taxon>Bacteria</taxon>
        <taxon>Bacillati</taxon>
        <taxon>Actinomycetota</taxon>
        <taxon>Actinomycetes</taxon>
        <taxon>Micromonosporales</taxon>
        <taxon>Micromonosporaceae</taxon>
        <taxon>Micromonospora</taxon>
    </lineage>
</organism>
<dbReference type="STRING" id="47853.TK50_22515"/>
<accession>A0A1C4XU83</accession>
<dbReference type="Proteomes" id="UP000183585">
    <property type="component" value="Unassembled WGS sequence"/>
</dbReference>
<dbReference type="AlphaFoldDB" id="A0A1C4XU83"/>
<sequence>MRVFLFRRARRRRRPPAHGAAGRQPAVGRRLLPWQVREWRFRSARWGRRGLDPQEVREFLERVAVELAAAYEALAQSRRETSQVKLALCRLRAEASPARNERGWGR</sequence>
<reference evidence="2" key="1">
    <citation type="submission" date="2016-06" db="EMBL/GenBank/DDBJ databases">
        <authorList>
            <person name="Varghese N."/>
            <person name="Submissions Spin"/>
        </authorList>
    </citation>
    <scope>NUCLEOTIDE SEQUENCE [LARGE SCALE GENOMIC DNA]</scope>
    <source>
        <strain evidence="2">DSM 43168</strain>
    </source>
</reference>
<dbReference type="Gene3D" id="6.10.250.660">
    <property type="match status" value="1"/>
</dbReference>
<evidence type="ECO:0000313" key="2">
    <source>
        <dbReference type="Proteomes" id="UP000183585"/>
    </source>
</evidence>
<dbReference type="EMBL" id="FMCT01000005">
    <property type="protein sequence ID" value="SCF12048.1"/>
    <property type="molecule type" value="Genomic_DNA"/>
</dbReference>
<dbReference type="InterPro" id="IPR019933">
    <property type="entry name" value="DivIVA_domain"/>
</dbReference>
<evidence type="ECO:0000313" key="1">
    <source>
        <dbReference type="EMBL" id="SCF12048.1"/>
    </source>
</evidence>
<dbReference type="NCBIfam" id="TIGR03544">
    <property type="entry name" value="DivI1A_domain"/>
    <property type="match status" value="1"/>
</dbReference>
<keyword evidence="2" id="KW-1185">Reference proteome</keyword>